<dbReference type="EMBL" id="JBHTCM010000018">
    <property type="protein sequence ID" value="MFC7334566.1"/>
    <property type="molecule type" value="Genomic_DNA"/>
</dbReference>
<protein>
    <submittedName>
        <fullName evidence="1">Uncharacterized protein</fullName>
    </submittedName>
</protein>
<evidence type="ECO:0000313" key="2">
    <source>
        <dbReference type="Proteomes" id="UP001596456"/>
    </source>
</evidence>
<name>A0ABW2L071_9PROT</name>
<evidence type="ECO:0000313" key="1">
    <source>
        <dbReference type="EMBL" id="MFC7334566.1"/>
    </source>
</evidence>
<reference evidence="2" key="1">
    <citation type="journal article" date="2019" name="Int. J. Syst. Evol. Microbiol.">
        <title>The Global Catalogue of Microorganisms (GCM) 10K type strain sequencing project: providing services to taxonomists for standard genome sequencing and annotation.</title>
        <authorList>
            <consortium name="The Broad Institute Genomics Platform"/>
            <consortium name="The Broad Institute Genome Sequencing Center for Infectious Disease"/>
            <person name="Wu L."/>
            <person name="Ma J."/>
        </authorList>
    </citation>
    <scope>NUCLEOTIDE SEQUENCE [LARGE SCALE GENOMIC DNA]</scope>
    <source>
        <strain evidence="2">CGMCC 1.16275</strain>
    </source>
</reference>
<dbReference type="RefSeq" id="WP_377360120.1">
    <property type="nucleotide sequence ID" value="NZ_JBHTCM010000018.1"/>
</dbReference>
<dbReference type="Proteomes" id="UP001596456">
    <property type="component" value="Unassembled WGS sequence"/>
</dbReference>
<gene>
    <name evidence="1" type="ORF">ACFQPS_15465</name>
</gene>
<comment type="caution">
    <text evidence="1">The sequence shown here is derived from an EMBL/GenBank/DDBJ whole genome shotgun (WGS) entry which is preliminary data.</text>
</comment>
<organism evidence="1 2">
    <name type="scientific">Rhodocista pekingensis</name>
    <dbReference type="NCBI Taxonomy" id="201185"/>
    <lineage>
        <taxon>Bacteria</taxon>
        <taxon>Pseudomonadati</taxon>
        <taxon>Pseudomonadota</taxon>
        <taxon>Alphaproteobacteria</taxon>
        <taxon>Rhodospirillales</taxon>
        <taxon>Azospirillaceae</taxon>
        <taxon>Rhodocista</taxon>
    </lineage>
</organism>
<sequence>MIFEIDDPDFDILVRALAALENITQGEAIRRAVFFRHQVFFGDPKRAPDKSPISSVEETSENKNAESMLNAKLIDLPEKPHRLRVHELIHIARLILWQRFKIETLEYTLDFLDFQSTEVVLSSKQSTLQEYSHIQSCYIKIDGIRTRSDRSIMNAGICFISAYGWSNGKTQKLFEFGIKPGPHKKATIFEAV</sequence>
<keyword evidence="2" id="KW-1185">Reference proteome</keyword>
<accession>A0ABW2L071</accession>
<proteinExistence type="predicted"/>